<keyword evidence="8" id="KW-0539">Nucleus</keyword>
<keyword evidence="7" id="KW-0819">tRNA processing</keyword>
<dbReference type="GO" id="GO:0002098">
    <property type="term" value="P:tRNA wobble uridine modification"/>
    <property type="evidence" value="ECO:0007669"/>
    <property type="project" value="InterPro"/>
</dbReference>
<dbReference type="InterPro" id="IPR008728">
    <property type="entry name" value="Elongator_complex_protein_4"/>
</dbReference>
<dbReference type="GO" id="GO:0008023">
    <property type="term" value="C:transcription elongation factor complex"/>
    <property type="evidence" value="ECO:0007669"/>
    <property type="project" value="TreeGrafter"/>
</dbReference>
<dbReference type="EMBL" id="QEAM01000281">
    <property type="protein sequence ID" value="TPX42201.1"/>
    <property type="molecule type" value="Genomic_DNA"/>
</dbReference>
<feature type="compositionally biased region" description="Basic residues" evidence="9">
    <location>
        <begin position="1"/>
        <end position="11"/>
    </location>
</feature>
<evidence type="ECO:0000256" key="6">
    <source>
        <dbReference type="ARBA" id="ARBA00022490"/>
    </source>
</evidence>
<evidence type="ECO:0000256" key="9">
    <source>
        <dbReference type="SAM" id="MobiDB-lite"/>
    </source>
</evidence>
<evidence type="ECO:0000256" key="3">
    <source>
        <dbReference type="ARBA" id="ARBA00005043"/>
    </source>
</evidence>
<dbReference type="Gene3D" id="3.40.50.300">
    <property type="entry name" value="P-loop containing nucleotide triphosphate hydrolases"/>
    <property type="match status" value="1"/>
</dbReference>
<feature type="compositionally biased region" description="Low complexity" evidence="9">
    <location>
        <begin position="117"/>
        <end position="135"/>
    </location>
</feature>
<dbReference type="GO" id="GO:0033588">
    <property type="term" value="C:elongator holoenzyme complex"/>
    <property type="evidence" value="ECO:0007669"/>
    <property type="project" value="InterPro"/>
</dbReference>
<evidence type="ECO:0000256" key="7">
    <source>
        <dbReference type="ARBA" id="ARBA00022694"/>
    </source>
</evidence>
<evidence type="ECO:0000256" key="1">
    <source>
        <dbReference type="ARBA" id="ARBA00004123"/>
    </source>
</evidence>
<dbReference type="EMBL" id="QEAN01000176">
    <property type="protein sequence ID" value="TPX44272.1"/>
    <property type="molecule type" value="Genomic_DNA"/>
</dbReference>
<dbReference type="PANTHER" id="PTHR12896">
    <property type="entry name" value="PAX6 NEIGHBOR PROTEIN PAXNEB"/>
    <property type="match status" value="1"/>
</dbReference>
<dbReference type="PANTHER" id="PTHR12896:SF1">
    <property type="entry name" value="ELONGATOR COMPLEX PROTEIN 4"/>
    <property type="match status" value="1"/>
</dbReference>
<dbReference type="STRING" id="286115.A0A507CYM0"/>
<comment type="subcellular location">
    <subcellularLocation>
        <location evidence="2">Cytoplasm</location>
    </subcellularLocation>
    <subcellularLocation>
        <location evidence="1">Nucleus</location>
    </subcellularLocation>
</comment>
<feature type="region of interest" description="Disordered" evidence="9">
    <location>
        <begin position="1"/>
        <end position="27"/>
    </location>
</feature>
<dbReference type="GO" id="GO:0005737">
    <property type="term" value="C:cytoplasm"/>
    <property type="evidence" value="ECO:0007669"/>
    <property type="project" value="UniProtKB-SubCell"/>
</dbReference>
<sequence>MSSFKSFRRKSTSGTTGTTTSNANSIPGIRPYVSSVPGYMTSTGIPTLDNIIGPGGIPLGTCTVIKEDVLTGYARLLLDYVIAQGLACGHHVCHVVSTGDHGGRLDHVMGLSENHSVARSNSADSSADDTSASSAEMDETHTVSGHDEKMKIAWRYETLPKLDNSSVATPSSLNGQSNSIVDNQTAYHRVFDLTKTYSQQTIQEMTQDGRISIINAKETVRKMGFDGVLAEIKSVVEKFKNASTPNVLRLIIRSLGSPMWYSVDDSYAIALYKFIISLKSLMRPLNAVCVISIPAYMYKDSITSPHWLIRRLEWAADAVMEIESFAGTTRTLPPIMTSTYHGLIHPQKRFSVYVPDPELKLSTFAFKCRRRKFDIQVFYLPPEEGGSDRPESAKCSGSSGGIKKKSVKFGIVEKEGGRSVRFSDF</sequence>
<feature type="region of interest" description="Disordered" evidence="9">
    <location>
        <begin position="116"/>
        <end position="146"/>
    </location>
</feature>
<dbReference type="OrthoDB" id="289162at2759"/>
<reference evidence="12 13" key="1">
    <citation type="journal article" date="2019" name="Sci. Rep.">
        <title>Comparative genomics of chytrid fungi reveal insights into the obligate biotrophic and pathogenic lifestyle of Synchytrium endobioticum.</title>
        <authorList>
            <person name="van de Vossenberg B.T.L.H."/>
            <person name="Warris S."/>
            <person name="Nguyen H.D.T."/>
            <person name="van Gent-Pelzer M.P.E."/>
            <person name="Joly D.L."/>
            <person name="van de Geest H.C."/>
            <person name="Bonants P.J.M."/>
            <person name="Smith D.S."/>
            <person name="Levesque C.A."/>
            <person name="van der Lee T.A.J."/>
        </authorList>
    </citation>
    <scope>NUCLEOTIDE SEQUENCE [LARGE SCALE GENOMIC DNA]</scope>
    <source>
        <strain evidence="10 13">LEV6574</strain>
        <strain evidence="11 12">MB42</strain>
    </source>
</reference>
<dbReference type="Pfam" id="PF05625">
    <property type="entry name" value="PAXNEB"/>
    <property type="match status" value="1"/>
</dbReference>
<evidence type="ECO:0000313" key="13">
    <source>
        <dbReference type="Proteomes" id="UP000320475"/>
    </source>
</evidence>
<dbReference type="Proteomes" id="UP000320475">
    <property type="component" value="Unassembled WGS sequence"/>
</dbReference>
<dbReference type="VEuPathDB" id="FungiDB:SeMB42_g04399"/>
<evidence type="ECO:0000313" key="12">
    <source>
        <dbReference type="Proteomes" id="UP000317494"/>
    </source>
</evidence>
<evidence type="ECO:0000256" key="4">
    <source>
        <dbReference type="ARBA" id="ARBA00007573"/>
    </source>
</evidence>
<comment type="similarity">
    <text evidence="4">Belongs to the ELP4 family.</text>
</comment>
<feature type="compositionally biased region" description="Low complexity" evidence="9">
    <location>
        <begin position="12"/>
        <end position="21"/>
    </location>
</feature>
<organism evidence="11 12">
    <name type="scientific">Synchytrium endobioticum</name>
    <dbReference type="NCBI Taxonomy" id="286115"/>
    <lineage>
        <taxon>Eukaryota</taxon>
        <taxon>Fungi</taxon>
        <taxon>Fungi incertae sedis</taxon>
        <taxon>Chytridiomycota</taxon>
        <taxon>Chytridiomycota incertae sedis</taxon>
        <taxon>Chytridiomycetes</taxon>
        <taxon>Synchytriales</taxon>
        <taxon>Synchytriaceae</taxon>
        <taxon>Synchytrium</taxon>
    </lineage>
</organism>
<protein>
    <recommendedName>
        <fullName evidence="5">Elongator complex protein 4</fullName>
    </recommendedName>
</protein>
<evidence type="ECO:0000256" key="8">
    <source>
        <dbReference type="ARBA" id="ARBA00023242"/>
    </source>
</evidence>
<evidence type="ECO:0000256" key="2">
    <source>
        <dbReference type="ARBA" id="ARBA00004496"/>
    </source>
</evidence>
<keyword evidence="6" id="KW-0963">Cytoplasm</keyword>
<keyword evidence="12" id="KW-1185">Reference proteome</keyword>
<name>A0A507CYM0_9FUNG</name>
<gene>
    <name evidence="10" type="ORF">SeLEV6574_g05710</name>
    <name evidence="11" type="ORF">SeMB42_g04399</name>
</gene>
<comment type="pathway">
    <text evidence="3">tRNA modification; 5-methoxycarbonylmethyl-2-thiouridine-tRNA biosynthesis.</text>
</comment>
<comment type="caution">
    <text evidence="11">The sequence shown here is derived from an EMBL/GenBank/DDBJ whole genome shotgun (WGS) entry which is preliminary data.</text>
</comment>
<proteinExistence type="inferred from homology"/>
<evidence type="ECO:0000256" key="5">
    <source>
        <dbReference type="ARBA" id="ARBA00020265"/>
    </source>
</evidence>
<evidence type="ECO:0000313" key="11">
    <source>
        <dbReference type="EMBL" id="TPX44272.1"/>
    </source>
</evidence>
<dbReference type="InterPro" id="IPR027417">
    <property type="entry name" value="P-loop_NTPase"/>
</dbReference>
<dbReference type="UniPathway" id="UPA00988"/>
<feature type="region of interest" description="Disordered" evidence="9">
    <location>
        <begin position="384"/>
        <end position="403"/>
    </location>
</feature>
<evidence type="ECO:0000313" key="10">
    <source>
        <dbReference type="EMBL" id="TPX42201.1"/>
    </source>
</evidence>
<dbReference type="CDD" id="cd19494">
    <property type="entry name" value="Elp4"/>
    <property type="match status" value="1"/>
</dbReference>
<dbReference type="AlphaFoldDB" id="A0A507CYM0"/>
<dbReference type="Proteomes" id="UP000317494">
    <property type="component" value="Unassembled WGS sequence"/>
</dbReference>
<accession>A0A507CYM0</accession>